<feature type="region of interest" description="Disordered" evidence="3">
    <location>
        <begin position="1"/>
        <end position="31"/>
    </location>
</feature>
<dbReference type="EMBL" id="JABSTR010000005">
    <property type="protein sequence ID" value="KAH9370252.1"/>
    <property type="molecule type" value="Genomic_DNA"/>
</dbReference>
<evidence type="ECO:0000313" key="5">
    <source>
        <dbReference type="EMBL" id="KAH9370252.1"/>
    </source>
</evidence>
<dbReference type="OMA" id="DFITWIT"/>
<dbReference type="FunFam" id="1.10.238.10:FF:000178">
    <property type="entry name" value="Calmodulin-2 A"/>
    <property type="match status" value="1"/>
</dbReference>
<evidence type="ECO:0000256" key="3">
    <source>
        <dbReference type="SAM" id="MobiDB-lite"/>
    </source>
</evidence>
<dbReference type="PANTHER" id="PTHR23048:SF0">
    <property type="entry name" value="CALMODULIN LIKE 3"/>
    <property type="match status" value="1"/>
</dbReference>
<sequence length="130" mass="13808">MDAKSAPSECSSSICSDSSGSLHPSISENSDEDELLELRQAFELFDEDCDGLITPQELGAVMRSLGYKVTDAELEDIIAEADTTKKGNVGFADFLAVVAEHGTAVKEGDSREGVEAVYKVGVGCRAFKTP</sequence>
<accession>A0A9J6G726</accession>
<gene>
    <name evidence="5" type="ORF">HPB48_007411</name>
</gene>
<dbReference type="Proteomes" id="UP000821853">
    <property type="component" value="Chromosome 3"/>
</dbReference>
<evidence type="ECO:0000256" key="2">
    <source>
        <dbReference type="ARBA" id="ARBA00022837"/>
    </source>
</evidence>
<dbReference type="InterPro" id="IPR018247">
    <property type="entry name" value="EF_Hand_1_Ca_BS"/>
</dbReference>
<dbReference type="InterPro" id="IPR050230">
    <property type="entry name" value="CALM/Myosin/TropC-like"/>
</dbReference>
<dbReference type="InterPro" id="IPR011992">
    <property type="entry name" value="EF-hand-dom_pair"/>
</dbReference>
<evidence type="ECO:0000256" key="1">
    <source>
        <dbReference type="ARBA" id="ARBA00022737"/>
    </source>
</evidence>
<dbReference type="PROSITE" id="PS50222">
    <property type="entry name" value="EF_HAND_2"/>
    <property type="match status" value="2"/>
</dbReference>
<dbReference type="OrthoDB" id="26525at2759"/>
<comment type="caution">
    <text evidence="5">The sequence shown here is derived from an EMBL/GenBank/DDBJ whole genome shotgun (WGS) entry which is preliminary data.</text>
</comment>
<proteinExistence type="predicted"/>
<dbReference type="InterPro" id="IPR002048">
    <property type="entry name" value="EF_hand_dom"/>
</dbReference>
<keyword evidence="1" id="KW-0677">Repeat</keyword>
<feature type="domain" description="EF-hand" evidence="4">
    <location>
        <begin position="69"/>
        <end position="104"/>
    </location>
</feature>
<dbReference type="GO" id="GO:0005509">
    <property type="term" value="F:calcium ion binding"/>
    <property type="evidence" value="ECO:0007669"/>
    <property type="project" value="InterPro"/>
</dbReference>
<dbReference type="PROSITE" id="PS00018">
    <property type="entry name" value="EF_HAND_1"/>
    <property type="match status" value="1"/>
</dbReference>
<organism evidence="5 6">
    <name type="scientific">Haemaphysalis longicornis</name>
    <name type="common">Bush tick</name>
    <dbReference type="NCBI Taxonomy" id="44386"/>
    <lineage>
        <taxon>Eukaryota</taxon>
        <taxon>Metazoa</taxon>
        <taxon>Ecdysozoa</taxon>
        <taxon>Arthropoda</taxon>
        <taxon>Chelicerata</taxon>
        <taxon>Arachnida</taxon>
        <taxon>Acari</taxon>
        <taxon>Parasitiformes</taxon>
        <taxon>Ixodida</taxon>
        <taxon>Ixodoidea</taxon>
        <taxon>Ixodidae</taxon>
        <taxon>Haemaphysalinae</taxon>
        <taxon>Haemaphysalis</taxon>
    </lineage>
</organism>
<dbReference type="PANTHER" id="PTHR23048">
    <property type="entry name" value="MYOSIN LIGHT CHAIN 1, 3"/>
    <property type="match status" value="1"/>
</dbReference>
<dbReference type="SMART" id="SM00054">
    <property type="entry name" value="EFh"/>
    <property type="match status" value="2"/>
</dbReference>
<name>A0A9J6G726_HAELO</name>
<evidence type="ECO:0000313" key="6">
    <source>
        <dbReference type="Proteomes" id="UP000821853"/>
    </source>
</evidence>
<dbReference type="Gene3D" id="1.10.238.10">
    <property type="entry name" value="EF-hand"/>
    <property type="match status" value="1"/>
</dbReference>
<dbReference type="AlphaFoldDB" id="A0A9J6G726"/>
<protein>
    <recommendedName>
        <fullName evidence="4">EF-hand domain-containing protein</fullName>
    </recommendedName>
</protein>
<evidence type="ECO:0000259" key="4">
    <source>
        <dbReference type="PROSITE" id="PS50222"/>
    </source>
</evidence>
<dbReference type="Pfam" id="PF13499">
    <property type="entry name" value="EF-hand_7"/>
    <property type="match status" value="1"/>
</dbReference>
<feature type="compositionally biased region" description="Low complexity" evidence="3">
    <location>
        <begin position="1"/>
        <end position="21"/>
    </location>
</feature>
<keyword evidence="2" id="KW-0106">Calcium</keyword>
<dbReference type="GO" id="GO:0016460">
    <property type="term" value="C:myosin II complex"/>
    <property type="evidence" value="ECO:0007669"/>
    <property type="project" value="TreeGrafter"/>
</dbReference>
<reference evidence="5 6" key="1">
    <citation type="journal article" date="2020" name="Cell">
        <title>Large-Scale Comparative Analyses of Tick Genomes Elucidate Their Genetic Diversity and Vector Capacities.</title>
        <authorList>
            <consortium name="Tick Genome and Microbiome Consortium (TIGMIC)"/>
            <person name="Jia N."/>
            <person name="Wang J."/>
            <person name="Shi W."/>
            <person name="Du L."/>
            <person name="Sun Y."/>
            <person name="Zhan W."/>
            <person name="Jiang J.F."/>
            <person name="Wang Q."/>
            <person name="Zhang B."/>
            <person name="Ji P."/>
            <person name="Bell-Sakyi L."/>
            <person name="Cui X.M."/>
            <person name="Yuan T.T."/>
            <person name="Jiang B.G."/>
            <person name="Yang W.F."/>
            <person name="Lam T.T."/>
            <person name="Chang Q.C."/>
            <person name="Ding S.J."/>
            <person name="Wang X.J."/>
            <person name="Zhu J.G."/>
            <person name="Ruan X.D."/>
            <person name="Zhao L."/>
            <person name="Wei J.T."/>
            <person name="Ye R.Z."/>
            <person name="Que T.C."/>
            <person name="Du C.H."/>
            <person name="Zhou Y.H."/>
            <person name="Cheng J.X."/>
            <person name="Dai P.F."/>
            <person name="Guo W.B."/>
            <person name="Han X.H."/>
            <person name="Huang E.J."/>
            <person name="Li L.F."/>
            <person name="Wei W."/>
            <person name="Gao Y.C."/>
            <person name="Liu J.Z."/>
            <person name="Shao H.Z."/>
            <person name="Wang X."/>
            <person name="Wang C.C."/>
            <person name="Yang T.C."/>
            <person name="Huo Q.B."/>
            <person name="Li W."/>
            <person name="Chen H.Y."/>
            <person name="Chen S.E."/>
            <person name="Zhou L.G."/>
            <person name="Ni X.B."/>
            <person name="Tian J.H."/>
            <person name="Sheng Y."/>
            <person name="Liu T."/>
            <person name="Pan Y.S."/>
            <person name="Xia L.Y."/>
            <person name="Li J."/>
            <person name="Zhao F."/>
            <person name="Cao W.C."/>
        </authorList>
    </citation>
    <scope>NUCLEOTIDE SEQUENCE [LARGE SCALE GENOMIC DNA]</scope>
    <source>
        <strain evidence="5">HaeL-2018</strain>
    </source>
</reference>
<dbReference type="VEuPathDB" id="VectorBase:HLOH_045491"/>
<keyword evidence="6" id="KW-1185">Reference proteome</keyword>
<feature type="domain" description="EF-hand" evidence="4">
    <location>
        <begin position="33"/>
        <end position="68"/>
    </location>
</feature>
<dbReference type="CDD" id="cd00051">
    <property type="entry name" value="EFh"/>
    <property type="match status" value="1"/>
</dbReference>
<dbReference type="SUPFAM" id="SSF47473">
    <property type="entry name" value="EF-hand"/>
    <property type="match status" value="1"/>
</dbReference>